<proteinExistence type="inferred from homology"/>
<dbReference type="SUPFAM" id="SSF52096">
    <property type="entry name" value="ClpP/crotonase"/>
    <property type="match status" value="1"/>
</dbReference>
<dbReference type="InterPro" id="IPR023562">
    <property type="entry name" value="ClpP/TepA"/>
</dbReference>
<keyword evidence="3 9" id="KW-0645">Protease</keyword>
<evidence type="ECO:0000256" key="7">
    <source>
        <dbReference type="PROSITE-ProRule" id="PRU10086"/>
    </source>
</evidence>
<dbReference type="PANTHER" id="PTHR10381:SF70">
    <property type="entry name" value="ATP-DEPENDENT CLP PROTEASE PROTEOLYTIC SUBUNIT"/>
    <property type="match status" value="1"/>
</dbReference>
<dbReference type="Proteomes" id="UP001243009">
    <property type="component" value="Unassembled WGS sequence"/>
</dbReference>
<feature type="active site" evidence="7">
    <location>
        <position position="15"/>
    </location>
</feature>
<dbReference type="Pfam" id="PF00574">
    <property type="entry name" value="CLP_protease"/>
    <property type="match status" value="1"/>
</dbReference>
<comment type="catalytic activity">
    <reaction evidence="6 7">
        <text>Hydrolysis of proteins to small peptides in the presence of ATP and magnesium. alpha-casein is the usual test substrate. In the absence of ATP, only oligopeptides shorter than five residues are hydrolyzed (such as succinyl-Leu-Tyr-|-NHMec, and Leu-Tyr-Leu-|-Tyr-Trp, in which cleavage of the -Tyr-|-Leu- and -Tyr-|-Trp bonds also occurs).</text>
        <dbReference type="EC" id="3.4.21.92"/>
    </reaction>
</comment>
<keyword evidence="5" id="KW-0720">Serine protease</keyword>
<dbReference type="EMBL" id="JAUTWS010000507">
    <property type="protein sequence ID" value="MDO9714719.1"/>
    <property type="molecule type" value="Genomic_DNA"/>
</dbReference>
<accession>A0ABT9EF57</accession>
<evidence type="ECO:0000313" key="9">
    <source>
        <dbReference type="EMBL" id="MDO9714719.1"/>
    </source>
</evidence>
<evidence type="ECO:0000256" key="2">
    <source>
        <dbReference type="ARBA" id="ARBA00022490"/>
    </source>
</evidence>
<dbReference type="Gene3D" id="3.90.226.10">
    <property type="entry name" value="2-enoyl-CoA Hydratase, Chain A, domain 1"/>
    <property type="match status" value="1"/>
</dbReference>
<comment type="caution">
    <text evidence="9">The sequence shown here is derived from an EMBL/GenBank/DDBJ whole genome shotgun (WGS) entry which is preliminary data.</text>
</comment>
<evidence type="ECO:0000256" key="5">
    <source>
        <dbReference type="ARBA" id="ARBA00022825"/>
    </source>
</evidence>
<dbReference type="PRINTS" id="PR00127">
    <property type="entry name" value="CLPPROTEASEP"/>
</dbReference>
<organism evidence="9 10">
    <name type="scientific">Paracraurococcus lichenis</name>
    <dbReference type="NCBI Taxonomy" id="3064888"/>
    <lineage>
        <taxon>Bacteria</taxon>
        <taxon>Pseudomonadati</taxon>
        <taxon>Pseudomonadota</taxon>
        <taxon>Alphaproteobacteria</taxon>
        <taxon>Acetobacterales</taxon>
        <taxon>Roseomonadaceae</taxon>
        <taxon>Paracraurococcus</taxon>
    </lineage>
</organism>
<dbReference type="GO" id="GO:0006508">
    <property type="term" value="P:proteolysis"/>
    <property type="evidence" value="ECO:0007669"/>
    <property type="project" value="UniProtKB-KW"/>
</dbReference>
<evidence type="ECO:0000256" key="6">
    <source>
        <dbReference type="ARBA" id="ARBA00034021"/>
    </source>
</evidence>
<reference evidence="9 10" key="1">
    <citation type="submission" date="2023-08" db="EMBL/GenBank/DDBJ databases">
        <title>The draft genome sequence of Paracraurococcus sp. LOR1-02.</title>
        <authorList>
            <person name="Kingkaew E."/>
            <person name="Tanasupawat S."/>
        </authorList>
    </citation>
    <scope>NUCLEOTIDE SEQUENCE [LARGE SCALE GENOMIC DNA]</scope>
    <source>
        <strain evidence="9 10">LOR1-02</strain>
    </source>
</reference>
<dbReference type="InterPro" id="IPR033135">
    <property type="entry name" value="ClpP_His_AS"/>
</dbReference>
<dbReference type="CDD" id="cd07017">
    <property type="entry name" value="S14_ClpP_2"/>
    <property type="match status" value="1"/>
</dbReference>
<evidence type="ECO:0000256" key="1">
    <source>
        <dbReference type="ARBA" id="ARBA00007039"/>
    </source>
</evidence>
<name>A0ABT9EF57_9PROT</name>
<feature type="non-terminal residue" evidence="9">
    <location>
        <position position="1"/>
    </location>
</feature>
<dbReference type="PROSITE" id="PS00382">
    <property type="entry name" value="CLP_PROTEASE_HIS"/>
    <property type="match status" value="1"/>
</dbReference>
<protein>
    <recommendedName>
        <fullName evidence="8">ATP-dependent Clp protease proteolytic subunit</fullName>
    </recommendedName>
</protein>
<evidence type="ECO:0000256" key="4">
    <source>
        <dbReference type="ARBA" id="ARBA00022801"/>
    </source>
</evidence>
<keyword evidence="2" id="KW-0963">Cytoplasm</keyword>
<keyword evidence="4" id="KW-0378">Hydrolase</keyword>
<comment type="similarity">
    <text evidence="1 8">Belongs to the peptidase S14 family.</text>
</comment>
<gene>
    <name evidence="9" type="ORF">Q7A36_41010</name>
</gene>
<sequence length="88" mass="10366">RERRFCLPNTRFLLHQPMGGVRGPATDIDIEAREIIKMRERINRIIARETGQPYERVERDTDRNYWMSAEEAVAYGMVSRVLTSAREL</sequence>
<dbReference type="PANTHER" id="PTHR10381">
    <property type="entry name" value="ATP-DEPENDENT CLP PROTEASE PROTEOLYTIC SUBUNIT"/>
    <property type="match status" value="1"/>
</dbReference>
<evidence type="ECO:0000256" key="8">
    <source>
        <dbReference type="RuleBase" id="RU003567"/>
    </source>
</evidence>
<dbReference type="InterPro" id="IPR029045">
    <property type="entry name" value="ClpP/crotonase-like_dom_sf"/>
</dbReference>
<evidence type="ECO:0000313" key="10">
    <source>
        <dbReference type="Proteomes" id="UP001243009"/>
    </source>
</evidence>
<dbReference type="RefSeq" id="WP_305109513.1">
    <property type="nucleotide sequence ID" value="NZ_JAUTWS010000507.1"/>
</dbReference>
<dbReference type="InterPro" id="IPR001907">
    <property type="entry name" value="ClpP"/>
</dbReference>
<evidence type="ECO:0000256" key="3">
    <source>
        <dbReference type="ARBA" id="ARBA00022670"/>
    </source>
</evidence>
<dbReference type="GO" id="GO:0008233">
    <property type="term" value="F:peptidase activity"/>
    <property type="evidence" value="ECO:0007669"/>
    <property type="project" value="UniProtKB-KW"/>
</dbReference>
<keyword evidence="10" id="KW-1185">Reference proteome</keyword>